<organism evidence="2 3">
    <name type="scientific">Blastopirellula marina</name>
    <dbReference type="NCBI Taxonomy" id="124"/>
    <lineage>
        <taxon>Bacteria</taxon>
        <taxon>Pseudomonadati</taxon>
        <taxon>Planctomycetota</taxon>
        <taxon>Planctomycetia</taxon>
        <taxon>Pirellulales</taxon>
        <taxon>Pirellulaceae</taxon>
        <taxon>Blastopirellula</taxon>
    </lineage>
</organism>
<dbReference type="Proteomes" id="UP000237819">
    <property type="component" value="Unassembled WGS sequence"/>
</dbReference>
<reference evidence="2 3" key="1">
    <citation type="submission" date="2018-02" db="EMBL/GenBank/DDBJ databases">
        <title>Comparative genomes isolates from brazilian mangrove.</title>
        <authorList>
            <person name="Araujo J.E."/>
            <person name="Taketani R.G."/>
            <person name="Silva M.C.P."/>
            <person name="Loureco M.V."/>
            <person name="Andreote F.D."/>
        </authorList>
    </citation>
    <scope>NUCLEOTIDE SEQUENCE [LARGE SCALE GENOMIC DNA]</scope>
    <source>
        <strain evidence="2 3">Nap-Phe MGV</strain>
    </source>
</reference>
<accession>A0A2S8GHA2</accession>
<evidence type="ECO:0000313" key="3">
    <source>
        <dbReference type="Proteomes" id="UP000237819"/>
    </source>
</evidence>
<protein>
    <submittedName>
        <fullName evidence="2">Uncharacterized protein</fullName>
    </submittedName>
</protein>
<dbReference type="RefSeq" id="WP_105337956.1">
    <property type="nucleotide sequence ID" value="NZ_PUHZ01000023.1"/>
</dbReference>
<sequence>MAKTMETISTINSTVRTFLALLVATVLGVAGYFGYNIYHEKELALKVAQTKVTELEEQVTVKQQQIEKLEIRLKLLKVDRRIGQFQVIDQTVDAASGDKTSKVRFLEIDPEGEPVGVPREFLVKGDVAYIEYWVVKFDDKYVEEEDPFRNTSIFLFRKIFGEDQKASEVPDIDAIGDRPAVYGRSPEATEFENKLWGDFWKLANDPEAAKAKGIRAAHGEAPSIQMIEGKTYELELRASGGVSLRPVEVPTKSEL</sequence>
<gene>
    <name evidence="2" type="ORF">C5Y93_23830</name>
</gene>
<comment type="caution">
    <text evidence="2">The sequence shown here is derived from an EMBL/GenBank/DDBJ whole genome shotgun (WGS) entry which is preliminary data.</text>
</comment>
<evidence type="ECO:0000313" key="2">
    <source>
        <dbReference type="EMBL" id="PQO43671.1"/>
    </source>
</evidence>
<proteinExistence type="predicted"/>
<keyword evidence="1" id="KW-0175">Coiled coil</keyword>
<dbReference type="AlphaFoldDB" id="A0A2S8GHA2"/>
<dbReference type="OrthoDB" id="259658at2"/>
<name>A0A2S8GHA2_9BACT</name>
<dbReference type="EMBL" id="PUHZ01000023">
    <property type="protein sequence ID" value="PQO43671.1"/>
    <property type="molecule type" value="Genomic_DNA"/>
</dbReference>
<feature type="coiled-coil region" evidence="1">
    <location>
        <begin position="38"/>
        <end position="79"/>
    </location>
</feature>
<evidence type="ECO:0000256" key="1">
    <source>
        <dbReference type="SAM" id="Coils"/>
    </source>
</evidence>